<sequence length="689" mass="77129">MTSPSLSAQNAHIILINWNSLADTRRCLRALRELSETPGHIWVVDNGSTDGSDEALEAWIASCTLLPATLIRTGENLGFGGGCNVGIRHALDAGATALWILNNDAIVHKDALNALLAELQSNAQVGAVGSVIYDLEHPQEVLVWGGGHVLSWLGLAHHAKRALPAARLDYLTGASLLLRREVLEQVGFFDDGHFFMYWEDTDLCYRLRAQGWQLAVAAESHIWHQHSSSLGHDHPLKDYYVTSSAGRFLSRYAGLPRLSWTLGSLVRISKRLRAGQWNNIRAIWEARKGLAYSEQVPMPVPLPQTERRRTVRVAIEATTMQGRPAGIGHFSEELIKVLTQTPAVNLTYFTTTSYSDQPPHPVGLRIPQRGEWKKKIPLGREVQFYLQGRQLERLKKRWRPEIILGMNYVLPKGRSSQVLVVHDLSHMDMPEAHPPGRVRFLNRHLRPALERANAVVTISHFSKGELLKHFPELAGRIHVLYPGISERFSAPVNDETRRALRVALDGDPRPYFLFLSTLEPRKNMERLLLAYEGLADRIKRQYPLVLVGQMGWQESHFAPILERMQTRGEIVLLGYLRDELLPALLERAVALIYPSLYEGFGLPPVEAMASGCPVLASHSTAIPEVCGDAVLYCDPLSIESIRDGMTRLAEDKALRQDLAKKGKTQAAQYHWQRAGKQMLGILREVAGRG</sequence>
<evidence type="ECO:0000313" key="6">
    <source>
        <dbReference type="Proteomes" id="UP000755654"/>
    </source>
</evidence>
<evidence type="ECO:0000259" key="3">
    <source>
        <dbReference type="Pfam" id="PF00535"/>
    </source>
</evidence>
<dbReference type="EMBL" id="JAAOMP010000150">
    <property type="protein sequence ID" value="MBU2761141.1"/>
    <property type="molecule type" value="Genomic_DNA"/>
</dbReference>
<dbReference type="CDD" id="cd03809">
    <property type="entry name" value="GT4_MtfB-like"/>
    <property type="match status" value="1"/>
</dbReference>
<dbReference type="InterPro" id="IPR029044">
    <property type="entry name" value="Nucleotide-diphossugar_trans"/>
</dbReference>
<organism evidence="5 6">
    <name type="scientific">Acidithiobacillus sulfurivorans</name>
    <dbReference type="NCBI Taxonomy" id="1958756"/>
    <lineage>
        <taxon>Bacteria</taxon>
        <taxon>Pseudomonadati</taxon>
        <taxon>Pseudomonadota</taxon>
        <taxon>Acidithiobacillia</taxon>
        <taxon>Acidithiobacillales</taxon>
        <taxon>Acidithiobacillaceae</taxon>
        <taxon>Acidithiobacillus</taxon>
    </lineage>
</organism>
<keyword evidence="1" id="KW-0808">Transferase</keyword>
<evidence type="ECO:0000256" key="1">
    <source>
        <dbReference type="ARBA" id="ARBA00022679"/>
    </source>
</evidence>
<dbReference type="SUPFAM" id="SSF53448">
    <property type="entry name" value="Nucleotide-diphospho-sugar transferases"/>
    <property type="match status" value="1"/>
</dbReference>
<feature type="domain" description="Glycosyl transferase family 1" evidence="2">
    <location>
        <begin position="507"/>
        <end position="664"/>
    </location>
</feature>
<dbReference type="Proteomes" id="UP000755654">
    <property type="component" value="Unassembled WGS sequence"/>
</dbReference>
<proteinExistence type="predicted"/>
<keyword evidence="6" id="KW-1185">Reference proteome</keyword>
<evidence type="ECO:0000259" key="4">
    <source>
        <dbReference type="Pfam" id="PF13439"/>
    </source>
</evidence>
<dbReference type="Gene3D" id="3.90.550.10">
    <property type="entry name" value="Spore Coat Polysaccharide Biosynthesis Protein SpsA, Chain A"/>
    <property type="match status" value="1"/>
</dbReference>
<dbReference type="Pfam" id="PF13439">
    <property type="entry name" value="Glyco_transf_4"/>
    <property type="match status" value="1"/>
</dbReference>
<dbReference type="InterPro" id="IPR028098">
    <property type="entry name" value="Glyco_trans_4-like_N"/>
</dbReference>
<dbReference type="Pfam" id="PF00534">
    <property type="entry name" value="Glycos_transf_1"/>
    <property type="match status" value="1"/>
</dbReference>
<dbReference type="CDD" id="cd04186">
    <property type="entry name" value="GT_2_like_c"/>
    <property type="match status" value="1"/>
</dbReference>
<gene>
    <name evidence="5" type="ORF">HAP95_13465</name>
</gene>
<feature type="domain" description="Glycosyltransferase subfamily 4-like N-terminal" evidence="4">
    <location>
        <begin position="375"/>
        <end position="485"/>
    </location>
</feature>
<dbReference type="InterPro" id="IPR001296">
    <property type="entry name" value="Glyco_trans_1"/>
</dbReference>
<protein>
    <submittedName>
        <fullName evidence="5">Glycosyltransferase</fullName>
    </submittedName>
</protein>
<dbReference type="Pfam" id="PF00535">
    <property type="entry name" value="Glycos_transf_2"/>
    <property type="match status" value="1"/>
</dbReference>
<name>A0ABS6A0W9_9PROT</name>
<accession>A0ABS6A0W9</accession>
<reference evidence="5 6" key="1">
    <citation type="journal article" date="2021" name="ISME J.">
        <title>Genomic evolution of the class Acidithiobacillia: deep-branching Proteobacteria living in extreme acidic conditions.</title>
        <authorList>
            <person name="Moya-Beltran A."/>
            <person name="Beard S."/>
            <person name="Rojas-Villalobos C."/>
            <person name="Issotta F."/>
            <person name="Gallardo Y."/>
            <person name="Ulloa R."/>
            <person name="Giaveno A."/>
            <person name="Degli Esposti M."/>
            <person name="Johnson D.B."/>
            <person name="Quatrini R."/>
        </authorList>
    </citation>
    <scope>NUCLEOTIDE SEQUENCE [LARGE SCALE GENOMIC DNA]</scope>
    <source>
        <strain evidence="5 6">RW2</strain>
    </source>
</reference>
<dbReference type="SUPFAM" id="SSF53756">
    <property type="entry name" value="UDP-Glycosyltransferase/glycogen phosphorylase"/>
    <property type="match status" value="1"/>
</dbReference>
<evidence type="ECO:0000259" key="2">
    <source>
        <dbReference type="Pfam" id="PF00534"/>
    </source>
</evidence>
<dbReference type="RefSeq" id="WP_215884668.1">
    <property type="nucleotide sequence ID" value="NZ_JAAOMP010000150.1"/>
</dbReference>
<evidence type="ECO:0000313" key="5">
    <source>
        <dbReference type="EMBL" id="MBU2761141.1"/>
    </source>
</evidence>
<dbReference type="PANTHER" id="PTHR46401">
    <property type="entry name" value="GLYCOSYLTRANSFERASE WBBK-RELATED"/>
    <property type="match status" value="1"/>
</dbReference>
<feature type="domain" description="Glycosyltransferase 2-like" evidence="3">
    <location>
        <begin position="13"/>
        <end position="186"/>
    </location>
</feature>
<dbReference type="Gene3D" id="3.40.50.2000">
    <property type="entry name" value="Glycogen Phosphorylase B"/>
    <property type="match status" value="2"/>
</dbReference>
<comment type="caution">
    <text evidence="5">The sequence shown here is derived from an EMBL/GenBank/DDBJ whole genome shotgun (WGS) entry which is preliminary data.</text>
</comment>
<dbReference type="InterPro" id="IPR001173">
    <property type="entry name" value="Glyco_trans_2-like"/>
</dbReference>
<dbReference type="PANTHER" id="PTHR46401:SF2">
    <property type="entry name" value="GLYCOSYLTRANSFERASE WBBK-RELATED"/>
    <property type="match status" value="1"/>
</dbReference>